<protein>
    <recommendedName>
        <fullName evidence="3">HEAT repeat domain-containing protein</fullName>
    </recommendedName>
</protein>
<dbReference type="STRING" id="1379270.GEMMAAP_09315"/>
<evidence type="ECO:0000313" key="1">
    <source>
        <dbReference type="EMBL" id="AMW04973.1"/>
    </source>
</evidence>
<dbReference type="eggNOG" id="COG1413">
    <property type="taxonomic scope" value="Bacteria"/>
</dbReference>
<proteinExistence type="predicted"/>
<dbReference type="SUPFAM" id="SSF48371">
    <property type="entry name" value="ARM repeat"/>
    <property type="match status" value="1"/>
</dbReference>
<gene>
    <name evidence="1" type="ORF">GEMMAAP_09315</name>
</gene>
<name>A0A143BK39_9BACT</name>
<evidence type="ECO:0008006" key="3">
    <source>
        <dbReference type="Google" id="ProtNLM"/>
    </source>
</evidence>
<dbReference type="Pfam" id="PF13646">
    <property type="entry name" value="HEAT_2"/>
    <property type="match status" value="1"/>
</dbReference>
<dbReference type="AlphaFoldDB" id="A0A143BK39"/>
<dbReference type="InterPro" id="IPR016024">
    <property type="entry name" value="ARM-type_fold"/>
</dbReference>
<reference evidence="1 2" key="1">
    <citation type="journal article" date="2014" name="Proc. Natl. Acad. Sci. U.S.A.">
        <title>Functional type 2 photosynthetic reaction centers found in the rare bacterial phylum Gemmatimonadetes.</title>
        <authorList>
            <person name="Zeng Y."/>
            <person name="Feng F."/>
            <person name="Medova H."/>
            <person name="Dean J."/>
            <person name="Koblizek M."/>
        </authorList>
    </citation>
    <scope>NUCLEOTIDE SEQUENCE [LARGE SCALE GENOMIC DNA]</scope>
    <source>
        <strain evidence="1 2">AP64</strain>
    </source>
</reference>
<dbReference type="Gene3D" id="1.25.10.10">
    <property type="entry name" value="Leucine-rich Repeat Variant"/>
    <property type="match status" value="2"/>
</dbReference>
<sequence>MTVSAHEAEVISPQAISAVEDALRAFAKALRAVQLYLPNNPTRAQSLEQARQAFMRVWPYASPLDIQVREASFMFEERVVYQDVERGTESLPWFLYRDGIRTMSFLPGFEGEDIETVLGLLHKARTASTDDDDLVTMLWVADLACVTYRYIESNGATDLVMASGDRPGVASQLPGELPLAVPPAETQAPGDGPPGLVRVDDFDSTLYFLEPREAAYLQDELKREYTEDQRKLVLASLFDIVELQPKAEAQLEALAILDQLVLECLTLGEYELVAYTLREAAATARQESVNVKVADGLRELPARLSEPHVIAQLLHALDESARTPVASLLEGLFAELRPTALEPLVAWLGAAPSSPARASIERASLRLAGANTAELAKLLEHSQDTVVRGALRLVSQLATPAAVPGLARILRGADPKLRAEAVTALADIGSPAALQSLERSIDDADREVRVATYRAIGARKHTGALPRLLDAIRRKDIRAADLGEKMALFEAFGGMCGDAGVGELDGILNARGLLGAKEPPEMRACAARALGLVGTRNAVASLQKAADTKDVVVRSAVARAMRGGT</sequence>
<dbReference type="Proteomes" id="UP000076404">
    <property type="component" value="Chromosome"/>
</dbReference>
<dbReference type="SMART" id="SM00567">
    <property type="entry name" value="EZ_HEAT"/>
    <property type="match status" value="3"/>
</dbReference>
<dbReference type="OrthoDB" id="9766168at2"/>
<dbReference type="InterPro" id="IPR011989">
    <property type="entry name" value="ARM-like"/>
</dbReference>
<reference evidence="1 2" key="2">
    <citation type="journal article" date="2016" name="Environ. Microbiol. Rep.">
        <title>Metagenomic evidence for the presence of phototrophic Gemmatimonadetes bacteria in diverse environments.</title>
        <authorList>
            <person name="Zeng Y."/>
            <person name="Baumbach J."/>
            <person name="Barbosa E.G."/>
            <person name="Azevedo V."/>
            <person name="Zhang C."/>
            <person name="Koblizek M."/>
        </authorList>
    </citation>
    <scope>NUCLEOTIDE SEQUENCE [LARGE SCALE GENOMIC DNA]</scope>
    <source>
        <strain evidence="1 2">AP64</strain>
    </source>
</reference>
<dbReference type="RefSeq" id="WP_026850757.1">
    <property type="nucleotide sequence ID" value="NZ_CP011454.1"/>
</dbReference>
<keyword evidence="2" id="KW-1185">Reference proteome</keyword>
<evidence type="ECO:0000313" key="2">
    <source>
        <dbReference type="Proteomes" id="UP000076404"/>
    </source>
</evidence>
<dbReference type="InterPro" id="IPR004155">
    <property type="entry name" value="PBS_lyase_HEAT"/>
</dbReference>
<organism evidence="1 2">
    <name type="scientific">Gemmatimonas phototrophica</name>
    <dbReference type="NCBI Taxonomy" id="1379270"/>
    <lineage>
        <taxon>Bacteria</taxon>
        <taxon>Pseudomonadati</taxon>
        <taxon>Gemmatimonadota</taxon>
        <taxon>Gemmatimonadia</taxon>
        <taxon>Gemmatimonadales</taxon>
        <taxon>Gemmatimonadaceae</taxon>
        <taxon>Gemmatimonas</taxon>
    </lineage>
</organism>
<dbReference type="EMBL" id="CP011454">
    <property type="protein sequence ID" value="AMW04973.1"/>
    <property type="molecule type" value="Genomic_DNA"/>
</dbReference>
<dbReference type="KEGG" id="gph:GEMMAAP_09315"/>
<accession>A0A143BK39</accession>